<organism evidence="2">
    <name type="scientific">marine sediment metagenome</name>
    <dbReference type="NCBI Taxonomy" id="412755"/>
    <lineage>
        <taxon>unclassified sequences</taxon>
        <taxon>metagenomes</taxon>
        <taxon>ecological metagenomes</taxon>
    </lineage>
</organism>
<dbReference type="EMBL" id="LAZR01002388">
    <property type="protein sequence ID" value="KKN30685.1"/>
    <property type="molecule type" value="Genomic_DNA"/>
</dbReference>
<gene>
    <name evidence="2" type="ORF">LCGC14_0831440</name>
</gene>
<evidence type="ECO:0000256" key="1">
    <source>
        <dbReference type="SAM" id="MobiDB-lite"/>
    </source>
</evidence>
<reference evidence="2" key="1">
    <citation type="journal article" date="2015" name="Nature">
        <title>Complex archaea that bridge the gap between prokaryotes and eukaryotes.</title>
        <authorList>
            <person name="Spang A."/>
            <person name="Saw J.H."/>
            <person name="Jorgensen S.L."/>
            <person name="Zaremba-Niedzwiedzka K."/>
            <person name="Martijn J."/>
            <person name="Lind A.E."/>
            <person name="van Eijk R."/>
            <person name="Schleper C."/>
            <person name="Guy L."/>
            <person name="Ettema T.J."/>
        </authorList>
    </citation>
    <scope>NUCLEOTIDE SEQUENCE</scope>
</reference>
<name>A0A0F9PFR6_9ZZZZ</name>
<accession>A0A0F9PFR6</accession>
<proteinExistence type="predicted"/>
<feature type="region of interest" description="Disordered" evidence="1">
    <location>
        <begin position="93"/>
        <end position="170"/>
    </location>
</feature>
<feature type="compositionally biased region" description="Basic and acidic residues" evidence="1">
    <location>
        <begin position="93"/>
        <end position="102"/>
    </location>
</feature>
<comment type="caution">
    <text evidence="2">The sequence shown here is derived from an EMBL/GenBank/DDBJ whole genome shotgun (WGS) entry which is preliminary data.</text>
</comment>
<sequence length="170" mass="18952">MAKKVKELLELSQCCAVLNMTEGEINYLVRTRAIPHRVEADGRLTFTEWEILSRVIPKPTSEAMGKPQVDVSAMTKEEIMDVFAAVLQAKAAEEEKELKKTAPAEVEEPPAETVYPEVKEKKEEVPEVADAGPETVTQEKAEPEKKEEKKKETKPKKETAAKPPAAQPKK</sequence>
<feature type="compositionally biased region" description="Basic and acidic residues" evidence="1">
    <location>
        <begin position="137"/>
        <end position="160"/>
    </location>
</feature>
<evidence type="ECO:0000313" key="2">
    <source>
        <dbReference type="EMBL" id="KKN30685.1"/>
    </source>
</evidence>
<dbReference type="AlphaFoldDB" id="A0A0F9PFR6"/>
<protein>
    <submittedName>
        <fullName evidence="2">Uncharacterized protein</fullName>
    </submittedName>
</protein>